<evidence type="ECO:0000313" key="3">
    <source>
        <dbReference type="Proteomes" id="UP000190961"/>
    </source>
</evidence>
<reference evidence="2 3" key="1">
    <citation type="submission" date="2017-02" db="EMBL/GenBank/DDBJ databases">
        <authorList>
            <person name="Peterson S.W."/>
        </authorList>
    </citation>
    <scope>NUCLEOTIDE SEQUENCE [LARGE SCALE GENOMIC DNA]</scope>
    <source>
        <strain evidence="2 3">DSM 25262</strain>
    </source>
</reference>
<feature type="region of interest" description="Disordered" evidence="1">
    <location>
        <begin position="1"/>
        <end position="32"/>
    </location>
</feature>
<dbReference type="STRING" id="688867.SAMN05660236_3464"/>
<dbReference type="Proteomes" id="UP000190961">
    <property type="component" value="Unassembled WGS sequence"/>
</dbReference>
<name>A0A1T5LLL3_9BACT</name>
<feature type="compositionally biased region" description="Polar residues" evidence="1">
    <location>
        <begin position="1"/>
        <end position="10"/>
    </location>
</feature>
<dbReference type="AlphaFoldDB" id="A0A1T5LLL3"/>
<protein>
    <submittedName>
        <fullName evidence="2">Uncharacterized protein</fullName>
    </submittedName>
</protein>
<keyword evidence="3" id="KW-1185">Reference proteome</keyword>
<gene>
    <name evidence="2" type="ORF">SAMN05660236_3464</name>
</gene>
<proteinExistence type="predicted"/>
<organism evidence="2 3">
    <name type="scientific">Ohtaekwangia koreensis</name>
    <dbReference type="NCBI Taxonomy" id="688867"/>
    <lineage>
        <taxon>Bacteria</taxon>
        <taxon>Pseudomonadati</taxon>
        <taxon>Bacteroidota</taxon>
        <taxon>Cytophagia</taxon>
        <taxon>Cytophagales</taxon>
        <taxon>Fulvivirgaceae</taxon>
        <taxon>Ohtaekwangia</taxon>
    </lineage>
</organism>
<sequence>MNTYSKTTSLYKERNSVGEVSGDDGATTNNKKRYSDSIDVLSKKIKKGTNASRFAARKRSVMKKLKGID</sequence>
<evidence type="ECO:0000313" key="2">
    <source>
        <dbReference type="EMBL" id="SKC76800.1"/>
    </source>
</evidence>
<evidence type="ECO:0000256" key="1">
    <source>
        <dbReference type="SAM" id="MobiDB-lite"/>
    </source>
</evidence>
<dbReference type="EMBL" id="FUZU01000002">
    <property type="protein sequence ID" value="SKC76800.1"/>
    <property type="molecule type" value="Genomic_DNA"/>
</dbReference>
<dbReference type="RefSeq" id="WP_079687982.1">
    <property type="nucleotide sequence ID" value="NZ_FUZU01000002.1"/>
</dbReference>
<accession>A0A1T5LLL3</accession>